<keyword evidence="5" id="KW-1185">Reference proteome</keyword>
<feature type="region of interest" description="Disordered" evidence="2">
    <location>
        <begin position="324"/>
        <end position="343"/>
    </location>
</feature>
<name>A0A9P8HT10_9HYPO</name>
<feature type="compositionally biased region" description="Pro residues" evidence="2">
    <location>
        <begin position="212"/>
        <end position="241"/>
    </location>
</feature>
<gene>
    <name evidence="4" type="ORF">TsFJ059_001790</name>
</gene>
<feature type="compositionally biased region" description="Pro residues" evidence="2">
    <location>
        <begin position="190"/>
        <end position="202"/>
    </location>
</feature>
<dbReference type="PROSITE" id="PS50048">
    <property type="entry name" value="ZN2_CY6_FUNGAL_2"/>
    <property type="match status" value="1"/>
</dbReference>
<dbReference type="Pfam" id="PF00172">
    <property type="entry name" value="Zn_clus"/>
    <property type="match status" value="1"/>
</dbReference>
<feature type="region of interest" description="Disordered" evidence="2">
    <location>
        <begin position="719"/>
        <end position="769"/>
    </location>
</feature>
<feature type="compositionally biased region" description="Pro residues" evidence="2">
    <location>
        <begin position="125"/>
        <end position="152"/>
    </location>
</feature>
<evidence type="ECO:0000259" key="3">
    <source>
        <dbReference type="PROSITE" id="PS50048"/>
    </source>
</evidence>
<dbReference type="GO" id="GO:0008270">
    <property type="term" value="F:zinc ion binding"/>
    <property type="evidence" value="ECO:0007669"/>
    <property type="project" value="InterPro"/>
</dbReference>
<reference evidence="4 5" key="1">
    <citation type="submission" date="2021-08" db="EMBL/GenBank/DDBJ databases">
        <title>The highly contiguous genome resource for Trichoderma semiorbis FJ059, a fungal antagonistic to plant pathogens.</title>
        <authorList>
            <person name="Liu T."/>
        </authorList>
    </citation>
    <scope>NUCLEOTIDE SEQUENCE [LARGE SCALE GENOMIC DNA]</scope>
    <source>
        <strain evidence="4 5">FJ059</strain>
    </source>
</reference>
<dbReference type="GO" id="GO:0000981">
    <property type="term" value="F:DNA-binding transcription factor activity, RNA polymerase II-specific"/>
    <property type="evidence" value="ECO:0007669"/>
    <property type="project" value="InterPro"/>
</dbReference>
<evidence type="ECO:0000313" key="5">
    <source>
        <dbReference type="Proteomes" id="UP000826573"/>
    </source>
</evidence>
<feature type="region of interest" description="Disordered" evidence="2">
    <location>
        <begin position="1"/>
        <end position="289"/>
    </location>
</feature>
<organism evidence="4 5">
    <name type="scientific">Trichoderma semiorbis</name>
    <dbReference type="NCBI Taxonomy" id="1491008"/>
    <lineage>
        <taxon>Eukaryota</taxon>
        <taxon>Fungi</taxon>
        <taxon>Dikarya</taxon>
        <taxon>Ascomycota</taxon>
        <taxon>Pezizomycotina</taxon>
        <taxon>Sordariomycetes</taxon>
        <taxon>Hypocreomycetidae</taxon>
        <taxon>Hypocreales</taxon>
        <taxon>Hypocreaceae</taxon>
        <taxon>Trichoderma</taxon>
    </lineage>
</organism>
<feature type="region of interest" description="Disordered" evidence="2">
    <location>
        <begin position="390"/>
        <end position="420"/>
    </location>
</feature>
<feature type="compositionally biased region" description="Pro residues" evidence="2">
    <location>
        <begin position="78"/>
        <end position="94"/>
    </location>
</feature>
<dbReference type="InterPro" id="IPR036864">
    <property type="entry name" value="Zn2-C6_fun-type_DNA-bd_sf"/>
</dbReference>
<evidence type="ECO:0000256" key="1">
    <source>
        <dbReference type="ARBA" id="ARBA00023242"/>
    </source>
</evidence>
<dbReference type="AlphaFoldDB" id="A0A9P8HT10"/>
<feature type="region of interest" description="Disordered" evidence="2">
    <location>
        <begin position="634"/>
        <end position="679"/>
    </location>
</feature>
<dbReference type="InterPro" id="IPR053181">
    <property type="entry name" value="EcdB-like_regulator"/>
</dbReference>
<dbReference type="CDD" id="cd00067">
    <property type="entry name" value="GAL4"/>
    <property type="match status" value="1"/>
</dbReference>
<feature type="compositionally biased region" description="Basic and acidic residues" evidence="2">
    <location>
        <begin position="168"/>
        <end position="180"/>
    </location>
</feature>
<feature type="compositionally biased region" description="Basic and acidic residues" evidence="2">
    <location>
        <begin position="391"/>
        <end position="401"/>
    </location>
</feature>
<feature type="compositionally biased region" description="Pro residues" evidence="2">
    <location>
        <begin position="55"/>
        <end position="68"/>
    </location>
</feature>
<feature type="region of interest" description="Disordered" evidence="2">
    <location>
        <begin position="1151"/>
        <end position="1208"/>
    </location>
</feature>
<feature type="compositionally biased region" description="Polar residues" evidence="2">
    <location>
        <begin position="272"/>
        <end position="283"/>
    </location>
</feature>
<feature type="compositionally biased region" description="Low complexity" evidence="2">
    <location>
        <begin position="38"/>
        <end position="54"/>
    </location>
</feature>
<dbReference type="InterPro" id="IPR001138">
    <property type="entry name" value="Zn2Cys6_DnaBD"/>
</dbReference>
<feature type="compositionally biased region" description="Polar residues" evidence="2">
    <location>
        <begin position="759"/>
        <end position="769"/>
    </location>
</feature>
<dbReference type="SMART" id="SM00066">
    <property type="entry name" value="GAL4"/>
    <property type="match status" value="1"/>
</dbReference>
<evidence type="ECO:0000256" key="2">
    <source>
        <dbReference type="SAM" id="MobiDB-lite"/>
    </source>
</evidence>
<dbReference type="Gene3D" id="4.10.240.10">
    <property type="entry name" value="Zn(2)-C6 fungal-type DNA-binding domain"/>
    <property type="match status" value="1"/>
</dbReference>
<dbReference type="SUPFAM" id="SSF57701">
    <property type="entry name" value="Zn2/Cys6 DNA-binding domain"/>
    <property type="match status" value="1"/>
</dbReference>
<dbReference type="PANTHER" id="PTHR47785">
    <property type="entry name" value="ZN(II)2CYS6 TRANSCRIPTION FACTOR (EUROFUNG)-RELATED-RELATED"/>
    <property type="match status" value="1"/>
</dbReference>
<dbReference type="EMBL" id="JAIMJC010000001">
    <property type="protein sequence ID" value="KAH0533193.1"/>
    <property type="molecule type" value="Genomic_DNA"/>
</dbReference>
<sequence length="1208" mass="133681">MDPGPDSKRPRLTSWAGAGPPPTTLPHPHHHSLPPSPHHSLPHPSHAPHAASNPQLPPPPPPPPPPQGPSHHHHHYQPYPPRAPELPPPAPPAPASAHGHAQQHQEIDRRHSDQEILAPMQDPYRQPPPPPPPQHHPGPQHPGPQHPGPQHPMSPAHTPYHPYPNRDTIIKREPGEDLRRPNSTGHAPESLPPPPQMAPPHPQQQHPQQQHQPPPHPQQHPQQPPQQHPPPPPFQDNPPPRHMNYENGPPSLPPTPSAYRAPSFPPPPTPMAHQSSYEQTPSYQPAEPFYNVYSTQKKKNTRASQACDQCRQLKAKCDETKPCKTCRDKGTECRYRDPVPKATDKAQADILDGISSMQSTLATLAERFGHMDDRLTKMEAVFSKTPNFLQLKRDPSHDPELKPMSMPAPGSPRPPDEYMVDRSPVDEISRDHPVLSTESVPAESVPTEPAATTFMAEDEIEAEPGPPVPPGEPAIPINHTTLAGLLLDWDPIRELTRKHLEREGIKFVSEYPISQEQNRGILKVYGRGEDAHFRVSREATADHGNVDMGDDNMSDIVSSSPAADWGQLGGLSPGDQIEYRGGVLGSDGNPDFSEHKIAQYVESFKHNILNMHPIIQPKVLDEWVHQFLNDLPTVNPKPKPQPLKSAFAVSQPLEVTGSKRKRTPEADGPSTPGPVRVGKPSRSIHSALVLIIIALGKVCLHQEDVPDVIFPVDPIPHGSPVSRNGVPPSPTQGSPPGFSSHSQSSGFPSPRDQERGYQSRRSSIHGTSGTVRSGYSLKKNYEVIPGLEYFALATDILGNHTGAYHNMKNVYANIFAGLYHGQLARPLESFAFIHKASHKLQVIMRPSLDKLRRIKTKMEFIQETKYNQLALAFWTCLQLESDLIAELPLPPSGLLQYENDMPQPNMSLLQGFDQRVVDSYPAQLYLRTHLNSIHRMFYSPDDSSKPEGLKNVDLVAGGVSGMRWVPASFRFNETDPPANDILSARLRGKYWGAQMITYRPFVRQILQWSFEVKRHPSSPHIPIMSEYRDGIIAPYIRPDTKTPGQLDPSIIELARKGIVALIESTRAFQGLGDKRPIITNVFGTAHAQWGNLLVLSAAFKDPVLHKFVDEGLLRHLFTKTIAFLRQSATHTSSLRIDMHILEGLQRDLFPMDGRTDGRTASSFSSSNPSHHTPKIPVAAPPYANSDPNIAPPPMVSQPPPHIGTPSGQ</sequence>
<feature type="compositionally biased region" description="Low complexity" evidence="2">
    <location>
        <begin position="732"/>
        <end position="750"/>
    </location>
</feature>
<feature type="compositionally biased region" description="Basic and acidic residues" evidence="2">
    <location>
        <begin position="103"/>
        <end position="114"/>
    </location>
</feature>
<dbReference type="Proteomes" id="UP000826573">
    <property type="component" value="Unassembled WGS sequence"/>
</dbReference>
<dbReference type="CDD" id="cd12148">
    <property type="entry name" value="fungal_TF_MHR"/>
    <property type="match status" value="1"/>
</dbReference>
<feature type="domain" description="Zn(2)-C6 fungal-type" evidence="3">
    <location>
        <begin position="306"/>
        <end position="335"/>
    </location>
</feature>
<dbReference type="PROSITE" id="PS00463">
    <property type="entry name" value="ZN2_CY6_FUNGAL_1"/>
    <property type="match status" value="1"/>
</dbReference>
<proteinExistence type="predicted"/>
<protein>
    <recommendedName>
        <fullName evidence="3">Zn(2)-C6 fungal-type domain-containing protein</fullName>
    </recommendedName>
</protein>
<comment type="caution">
    <text evidence="4">The sequence shown here is derived from an EMBL/GenBank/DDBJ whole genome shotgun (WGS) entry which is preliminary data.</text>
</comment>
<accession>A0A9P8HT10</accession>
<evidence type="ECO:0000313" key="4">
    <source>
        <dbReference type="EMBL" id="KAH0533193.1"/>
    </source>
</evidence>
<keyword evidence="1" id="KW-0539">Nucleus</keyword>
<dbReference type="PANTHER" id="PTHR47785:SF4">
    <property type="entry name" value="ZN(II)2CYS6 TRANSCRIPTION FACTOR (EUROFUNG)"/>
    <property type="match status" value="1"/>
</dbReference>
<feature type="compositionally biased region" description="Pro residues" evidence="2">
    <location>
        <begin position="1189"/>
        <end position="1202"/>
    </location>
</feature>